<feature type="region of interest" description="Disordered" evidence="1">
    <location>
        <begin position="1"/>
        <end position="24"/>
    </location>
</feature>
<keyword evidence="4" id="KW-1185">Reference proteome</keyword>
<dbReference type="Proteomes" id="UP000006791">
    <property type="component" value="Chromosome 2"/>
</dbReference>
<keyword evidence="2" id="KW-0812">Transmembrane</keyword>
<feature type="compositionally biased region" description="Low complexity" evidence="1">
    <location>
        <begin position="425"/>
        <end position="449"/>
    </location>
</feature>
<proteinExistence type="predicted"/>
<evidence type="ECO:0000256" key="1">
    <source>
        <dbReference type="SAM" id="MobiDB-lite"/>
    </source>
</evidence>
<evidence type="ECO:0000313" key="4">
    <source>
        <dbReference type="Proteomes" id="UP000006791"/>
    </source>
</evidence>
<dbReference type="EMBL" id="CP002515">
    <property type="protein sequence ID" value="AEP13470.1"/>
    <property type="molecule type" value="Genomic_DNA"/>
</dbReference>
<evidence type="ECO:0000256" key="2">
    <source>
        <dbReference type="SAM" id="Phobius"/>
    </source>
</evidence>
<dbReference type="HOGENOM" id="CLU_605334_0_0_0"/>
<dbReference type="KEGG" id="ctm:Cabther_B0471"/>
<feature type="compositionally biased region" description="Gly residues" evidence="1">
    <location>
        <begin position="464"/>
        <end position="474"/>
    </location>
</feature>
<sequence>MPPGRSQSPYFPESGPAGASFGEQFSGPGGVGRVNYAAPGQAASPYAAGYASASKPWWQKVSRRGWIIGGAAAGAVTIGGVAALVALLSEEEIDTDSLELQKKSGWNIGSENRPLTFSVPTTQLDSRNSQAWQKYLDSNAMLAAFEPRGKWQPYFVPTLIQSLQAESLRSQLKPIFGPSMDASYGRGQALAEDILANAANPGETAIIVDLIGRDSIAYGAGLASHGRLITTFDNYPHPLGVVPSHETLAAMLYYADEIAAKQATLPEHAPPVFLLDAYRLNDYKDADNQFDNRYLAKVPPAAKLTEAGIKHIIYVTPDSSRKVEMDDLNEDFVDYKNAGISVAILPASEFMPAPNQSAGTSRPRYYYGGHPMGSVWFFYSYPYYVPSPVYVSRTPYYRMVSPATNPMVSRVPSYTPAPRQTMFSSSRIGGARGIGRSKPSGFGRSTVRVGSGGRITGTRAGRSGSFGRGGFGFG</sequence>
<accession>G2LLQ8</accession>
<protein>
    <submittedName>
        <fullName evidence="3">Uncharacterized protein</fullName>
    </submittedName>
</protein>
<keyword evidence="2" id="KW-1133">Transmembrane helix</keyword>
<feature type="transmembrane region" description="Helical" evidence="2">
    <location>
        <begin position="65"/>
        <end position="88"/>
    </location>
</feature>
<feature type="region of interest" description="Disordered" evidence="1">
    <location>
        <begin position="425"/>
        <end position="474"/>
    </location>
</feature>
<name>G2LLQ8_CHLTF</name>
<reference evidence="3 4" key="1">
    <citation type="journal article" date="2012" name="Environ. Microbiol.">
        <title>Complete genome of Candidatus Chloracidobacterium thermophilum, a chlorophyll-based photoheterotroph belonging to the phylum Acidobacteria.</title>
        <authorList>
            <person name="Garcia Costas A.M."/>
            <person name="Liu Z."/>
            <person name="Tomsho L.P."/>
            <person name="Schuster S.C."/>
            <person name="Ward D.M."/>
            <person name="Bryant D.A."/>
        </authorList>
    </citation>
    <scope>NUCLEOTIDE SEQUENCE [LARGE SCALE GENOMIC DNA]</scope>
    <source>
        <strain evidence="3 4">B</strain>
    </source>
</reference>
<dbReference type="STRING" id="981222.Cabther_B0471"/>
<keyword evidence="2" id="KW-0472">Membrane</keyword>
<organism evidence="3 4">
    <name type="scientific">Chloracidobacterium thermophilum (strain B)</name>
    <dbReference type="NCBI Taxonomy" id="981222"/>
    <lineage>
        <taxon>Bacteria</taxon>
        <taxon>Pseudomonadati</taxon>
        <taxon>Acidobacteriota</taxon>
        <taxon>Terriglobia</taxon>
        <taxon>Terriglobales</taxon>
        <taxon>Acidobacteriaceae</taxon>
        <taxon>Chloracidobacterium</taxon>
    </lineage>
</organism>
<evidence type="ECO:0000313" key="3">
    <source>
        <dbReference type="EMBL" id="AEP13470.1"/>
    </source>
</evidence>
<gene>
    <name evidence="3" type="ordered locus">Cabther_B0471</name>
</gene>
<dbReference type="AlphaFoldDB" id="G2LLQ8"/>